<keyword evidence="4" id="KW-1133">Transmembrane helix</keyword>
<evidence type="ECO:0000256" key="2">
    <source>
        <dbReference type="ARBA" id="ARBA00022475"/>
    </source>
</evidence>
<dbReference type="InterPro" id="IPR050375">
    <property type="entry name" value="MFS_TsgA-like"/>
</dbReference>
<dbReference type="InParanoid" id="K1XDF7"/>
<evidence type="ECO:0000313" key="7">
    <source>
        <dbReference type="Proteomes" id="UP000006753"/>
    </source>
</evidence>
<protein>
    <submittedName>
        <fullName evidence="6">Glucose/galactose transporter</fullName>
    </submittedName>
</protein>
<dbReference type="KEGG" id="mbe:MBM_03150"/>
<feature type="transmembrane region" description="Helical" evidence="4">
    <location>
        <begin position="323"/>
        <end position="343"/>
    </location>
</feature>
<sequence>MFSDRSGIPLPRHRKTITSHPIPSLFDNPGVVHDEEDEGEGQKAKGKEDEEDEEDEEEEEIEKEAKQSLDTAIGFAFHEMHLVERRSRPCCQCRRSDSPHRLYGVMQRSLREKPSTGNSWCVTGIPNLTADIHDRTCNSRVEGSPQACCRVDDHRSWGVLVLVKSLEKVASQDHEDGVPINKAEEPPAAFFRVLVVVNRASTPWRSVEPHPGSPRRGDAGVSRSRHWPEDADGLSGWGLNWWSWPRWPSRRLRITIIFSQLHSIVDHQRLSPLERSTSASIIMEPQAIEPSSDVVHSSKANKIAPIDDHAVTGAGHITVRESLVPVALVTILFFLWGFAYGLLDVLNAHFQTALGVSKGASGGLQSAYFGAYVIGPLTYSGWIVRKFGYRWAFIVGLCIYGVGALIFWPSGVKRSFVGFCFSMFIVGSGLSTLEAAANPFIATCGPPKYSELRLTLAQAFQAIGTVVAPVLASQVIFKKVNDTSLESVQWVYLGIAIFVFLLAIVFFLIKLPEVTDADMAAQAAESAQDTDFEDKPLRQQYTLFFGVAAQFCYVGAQVAYAAYFINYVSWIRPGTTHATGANLLAGAQGCFAVGRFVASALLKFIKPRLVLMGFMTGVMIFAVLVIVLQGDAGMASIFLVLFFESCVFPLIFTLSIRGLGRHSKRGSSFVVAAVSGGALFPPILGVVADSFDGNTQKAFFIPLIGFTIAIMFPIYLNLFKWKTLDGWTENVKIGTAAAVKDIETASLGGADDAKNGGRTIEIEKT</sequence>
<dbReference type="EMBL" id="JH921432">
    <property type="protein sequence ID" value="EKD18908.1"/>
    <property type="molecule type" value="Genomic_DNA"/>
</dbReference>
<evidence type="ECO:0000256" key="1">
    <source>
        <dbReference type="ARBA" id="ARBA00004429"/>
    </source>
</evidence>
<feature type="region of interest" description="Disordered" evidence="3">
    <location>
        <begin position="1"/>
        <end position="67"/>
    </location>
</feature>
<evidence type="ECO:0000256" key="4">
    <source>
        <dbReference type="SAM" id="Phobius"/>
    </source>
</evidence>
<keyword evidence="4" id="KW-0812">Transmembrane</keyword>
<dbReference type="GO" id="GO:0022857">
    <property type="term" value="F:transmembrane transporter activity"/>
    <property type="evidence" value="ECO:0007669"/>
    <property type="project" value="InterPro"/>
</dbReference>
<feature type="transmembrane region" description="Helical" evidence="4">
    <location>
        <begin position="489"/>
        <end position="509"/>
    </location>
</feature>
<feature type="transmembrane region" description="Helical" evidence="4">
    <location>
        <begin position="454"/>
        <end position="477"/>
    </location>
</feature>
<proteinExistence type="predicted"/>
<comment type="subcellular location">
    <subcellularLocation>
        <location evidence="1">Cell inner membrane</location>
        <topology evidence="1">Multi-pass membrane protein</topology>
    </subcellularLocation>
</comment>
<evidence type="ECO:0000313" key="6">
    <source>
        <dbReference type="EMBL" id="EKD18908.1"/>
    </source>
</evidence>
<dbReference type="CDD" id="cd17394">
    <property type="entry name" value="MFS_FucP_like"/>
    <property type="match status" value="1"/>
</dbReference>
<feature type="transmembrane region" description="Helical" evidence="4">
    <location>
        <begin position="583"/>
        <end position="602"/>
    </location>
</feature>
<feature type="region of interest" description="Disordered" evidence="3">
    <location>
        <begin position="204"/>
        <end position="227"/>
    </location>
</feature>
<feature type="transmembrane region" description="Helical" evidence="4">
    <location>
        <begin position="363"/>
        <end position="384"/>
    </location>
</feature>
<dbReference type="InterPro" id="IPR036259">
    <property type="entry name" value="MFS_trans_sf"/>
</dbReference>
<dbReference type="AlphaFoldDB" id="K1XDF7"/>
<feature type="transmembrane region" description="Helical" evidence="4">
    <location>
        <begin position="541"/>
        <end position="563"/>
    </location>
</feature>
<keyword evidence="4" id="KW-0472">Membrane</keyword>
<dbReference type="SUPFAM" id="SSF103473">
    <property type="entry name" value="MFS general substrate transporter"/>
    <property type="match status" value="1"/>
</dbReference>
<dbReference type="PROSITE" id="PS50850">
    <property type="entry name" value="MFS"/>
    <property type="match status" value="1"/>
</dbReference>
<dbReference type="PANTHER" id="PTHR43702:SF5">
    <property type="entry name" value="MAJOR FACILITATOR SUPERFAMILY (MFS) PROFILE DOMAIN-CONTAINING PROTEIN"/>
    <property type="match status" value="1"/>
</dbReference>
<gene>
    <name evidence="6" type="ORF">MBM_03150</name>
</gene>
<feature type="transmembrane region" description="Helical" evidence="4">
    <location>
        <begin position="699"/>
        <end position="718"/>
    </location>
</feature>
<organism evidence="6 7">
    <name type="scientific">Marssonina brunnea f. sp. multigermtubi (strain MB_m1)</name>
    <name type="common">Marssonina leaf spot fungus</name>
    <dbReference type="NCBI Taxonomy" id="1072389"/>
    <lineage>
        <taxon>Eukaryota</taxon>
        <taxon>Fungi</taxon>
        <taxon>Dikarya</taxon>
        <taxon>Ascomycota</taxon>
        <taxon>Pezizomycotina</taxon>
        <taxon>Leotiomycetes</taxon>
        <taxon>Helotiales</taxon>
        <taxon>Drepanopezizaceae</taxon>
        <taxon>Drepanopeziza</taxon>
    </lineage>
</organism>
<dbReference type="GeneID" id="18759085"/>
<feature type="domain" description="Major facilitator superfamily (MFS) profile" evidence="5">
    <location>
        <begin position="325"/>
        <end position="721"/>
    </location>
</feature>
<feature type="compositionally biased region" description="Acidic residues" evidence="3">
    <location>
        <begin position="49"/>
        <end position="62"/>
    </location>
</feature>
<dbReference type="Proteomes" id="UP000006753">
    <property type="component" value="Unassembled WGS sequence"/>
</dbReference>
<feature type="transmembrane region" description="Helical" evidence="4">
    <location>
        <begin position="668"/>
        <end position="687"/>
    </location>
</feature>
<keyword evidence="7" id="KW-1185">Reference proteome</keyword>
<dbReference type="eggNOG" id="ENOG502QPVD">
    <property type="taxonomic scope" value="Eukaryota"/>
</dbReference>
<evidence type="ECO:0000259" key="5">
    <source>
        <dbReference type="PROSITE" id="PS50850"/>
    </source>
</evidence>
<dbReference type="STRING" id="1072389.K1XDF7"/>
<evidence type="ECO:0000256" key="3">
    <source>
        <dbReference type="SAM" id="MobiDB-lite"/>
    </source>
</evidence>
<dbReference type="Pfam" id="PF07690">
    <property type="entry name" value="MFS_1"/>
    <property type="match status" value="1"/>
</dbReference>
<reference evidence="6 7" key="1">
    <citation type="journal article" date="2012" name="BMC Genomics">
        <title>Sequencing the genome of Marssonina brunnea reveals fungus-poplar co-evolution.</title>
        <authorList>
            <person name="Zhu S."/>
            <person name="Cao Y.-Z."/>
            <person name="Jiang C."/>
            <person name="Tan B.-Y."/>
            <person name="Wang Z."/>
            <person name="Feng S."/>
            <person name="Zhang L."/>
            <person name="Su X.-H."/>
            <person name="Brejova B."/>
            <person name="Vinar T."/>
            <person name="Xu M."/>
            <person name="Wang M.-X."/>
            <person name="Zhang S.-G."/>
            <person name="Huang M.-R."/>
            <person name="Wu R."/>
            <person name="Zhou Y."/>
        </authorList>
    </citation>
    <scope>NUCLEOTIDE SEQUENCE [LARGE SCALE GENOMIC DNA]</scope>
    <source>
        <strain evidence="6 7">MB_m1</strain>
    </source>
</reference>
<feature type="transmembrane region" description="Helical" evidence="4">
    <location>
        <begin position="609"/>
        <end position="628"/>
    </location>
</feature>
<keyword evidence="2" id="KW-1003">Cell membrane</keyword>
<feature type="transmembrane region" description="Helical" evidence="4">
    <location>
        <begin position="391"/>
        <end position="410"/>
    </location>
</feature>
<dbReference type="OrthoDB" id="546893at2759"/>
<dbReference type="HOGENOM" id="CLU_364878_0_0_1"/>
<accession>K1XDF7</accession>
<name>K1XDF7_MARBU</name>
<dbReference type="PANTHER" id="PTHR43702">
    <property type="entry name" value="L-FUCOSE-PROTON SYMPORTER"/>
    <property type="match status" value="1"/>
</dbReference>
<dbReference type="InterPro" id="IPR011701">
    <property type="entry name" value="MFS"/>
</dbReference>
<dbReference type="GO" id="GO:0005886">
    <property type="term" value="C:plasma membrane"/>
    <property type="evidence" value="ECO:0007669"/>
    <property type="project" value="UniProtKB-SubCell"/>
</dbReference>
<feature type="transmembrane region" description="Helical" evidence="4">
    <location>
        <begin position="634"/>
        <end position="656"/>
    </location>
</feature>
<dbReference type="InterPro" id="IPR020846">
    <property type="entry name" value="MFS_dom"/>
</dbReference>
<feature type="transmembrane region" description="Helical" evidence="4">
    <location>
        <begin position="416"/>
        <end position="442"/>
    </location>
</feature>
<dbReference type="Gene3D" id="1.20.1250.20">
    <property type="entry name" value="MFS general substrate transporter like domains"/>
    <property type="match status" value="2"/>
</dbReference>